<keyword evidence="2 6" id="KW-0812">Transmembrane</keyword>
<dbReference type="Proteomes" id="UP001250932">
    <property type="component" value="Unassembled WGS sequence"/>
</dbReference>
<organism evidence="7 8">
    <name type="scientific">Candidatus Nitronereus thalassa</name>
    <dbReference type="NCBI Taxonomy" id="3020898"/>
    <lineage>
        <taxon>Bacteria</taxon>
        <taxon>Pseudomonadati</taxon>
        <taxon>Nitrospirota</taxon>
        <taxon>Nitrospiria</taxon>
        <taxon>Nitrospirales</taxon>
        <taxon>Nitrospiraceae</taxon>
        <taxon>Candidatus Nitronereus</taxon>
    </lineage>
</organism>
<reference evidence="7 8" key="1">
    <citation type="journal article" date="2023" name="ISME J.">
        <title>Cultivation and genomic characterization of novel and ubiquitous marine nitrite-oxidizing bacteria from the Nitrospirales.</title>
        <authorList>
            <person name="Mueller A.J."/>
            <person name="Daebeler A."/>
            <person name="Herbold C.W."/>
            <person name="Kirkegaard R.H."/>
            <person name="Daims H."/>
        </authorList>
    </citation>
    <scope>NUCLEOTIDE SEQUENCE [LARGE SCALE GENOMIC DNA]</scope>
    <source>
        <strain evidence="7 8">EB</strain>
    </source>
</reference>
<name>A0ABU3K5C6_9BACT</name>
<feature type="transmembrane region" description="Helical" evidence="6">
    <location>
        <begin position="172"/>
        <end position="190"/>
    </location>
</feature>
<accession>A0ABU3K5C6</accession>
<feature type="transmembrane region" description="Helical" evidence="6">
    <location>
        <begin position="50"/>
        <end position="68"/>
    </location>
</feature>
<evidence type="ECO:0000313" key="7">
    <source>
        <dbReference type="EMBL" id="MDT7041595.1"/>
    </source>
</evidence>
<sequence>MWPRWNWRHGTLLGVVGLGLVLPFFLDRIPQDSLYHSFADSRPFVGIPNFLNVVSNVFFILVGIIGLLASHSRGGVSVSAHIGTAYKLFFGGVVLIGVGSAYYHVNPNNATLVWDRLPMTVSFMAFLTIVISDCVSPKVGKVLLWPLIGIGVVSIGYWYVTELWGVGDLRPYVVVQFLPIFLIPVMLILFGTRSLLAPFLWATLGTYLLAKVVEYFDGEIFFVTEVISGHSLKHVIAALAIAWVLLACQRIAPKCE</sequence>
<dbReference type="Pfam" id="PF05875">
    <property type="entry name" value="Ceramidase"/>
    <property type="match status" value="1"/>
</dbReference>
<evidence type="ECO:0000256" key="6">
    <source>
        <dbReference type="SAM" id="Phobius"/>
    </source>
</evidence>
<dbReference type="EMBL" id="JAQOUE010000001">
    <property type="protein sequence ID" value="MDT7041595.1"/>
    <property type="molecule type" value="Genomic_DNA"/>
</dbReference>
<evidence type="ECO:0000256" key="5">
    <source>
        <dbReference type="ARBA" id="ARBA00023136"/>
    </source>
</evidence>
<feature type="transmembrane region" description="Helical" evidence="6">
    <location>
        <begin position="117"/>
        <end position="135"/>
    </location>
</feature>
<evidence type="ECO:0000256" key="1">
    <source>
        <dbReference type="ARBA" id="ARBA00004141"/>
    </source>
</evidence>
<dbReference type="InterPro" id="IPR008901">
    <property type="entry name" value="ACER"/>
</dbReference>
<feature type="transmembrane region" description="Helical" evidence="6">
    <location>
        <begin position="142"/>
        <end position="160"/>
    </location>
</feature>
<comment type="caution">
    <text evidence="7">The sequence shown here is derived from an EMBL/GenBank/DDBJ whole genome shotgun (WGS) entry which is preliminary data.</text>
</comment>
<evidence type="ECO:0000313" key="8">
    <source>
        <dbReference type="Proteomes" id="UP001250932"/>
    </source>
</evidence>
<dbReference type="PANTHER" id="PTHR34368:SF1">
    <property type="entry name" value="OS01G0962200 PROTEIN"/>
    <property type="match status" value="1"/>
</dbReference>
<proteinExistence type="predicted"/>
<dbReference type="PANTHER" id="PTHR34368">
    <property type="entry name" value="OS01G0962200 PROTEIN"/>
    <property type="match status" value="1"/>
</dbReference>
<keyword evidence="5 6" id="KW-0472">Membrane</keyword>
<evidence type="ECO:0000256" key="2">
    <source>
        <dbReference type="ARBA" id="ARBA00022692"/>
    </source>
</evidence>
<feature type="transmembrane region" description="Helical" evidence="6">
    <location>
        <begin position="195"/>
        <end position="213"/>
    </location>
</feature>
<evidence type="ECO:0000256" key="4">
    <source>
        <dbReference type="ARBA" id="ARBA00022989"/>
    </source>
</evidence>
<comment type="subcellular location">
    <subcellularLocation>
        <location evidence="1">Membrane</location>
        <topology evidence="1">Multi-pass membrane protein</topology>
    </subcellularLocation>
</comment>
<evidence type="ECO:0000256" key="3">
    <source>
        <dbReference type="ARBA" id="ARBA00022801"/>
    </source>
</evidence>
<gene>
    <name evidence="7" type="ORF">PPG34_04485</name>
</gene>
<keyword evidence="4 6" id="KW-1133">Transmembrane helix</keyword>
<keyword evidence="8" id="KW-1185">Reference proteome</keyword>
<dbReference type="RefSeq" id="WP_313831944.1">
    <property type="nucleotide sequence ID" value="NZ_JAQOUE010000001.1"/>
</dbReference>
<protein>
    <submittedName>
        <fullName evidence="7">Ceramidase domain-containing protein</fullName>
    </submittedName>
</protein>
<keyword evidence="3" id="KW-0378">Hydrolase</keyword>
<feature type="transmembrane region" description="Helical" evidence="6">
    <location>
        <begin position="233"/>
        <end position="252"/>
    </location>
</feature>